<dbReference type="EMBL" id="JBHRXX010000002">
    <property type="protein sequence ID" value="MFC3683669.1"/>
    <property type="molecule type" value="Genomic_DNA"/>
</dbReference>
<evidence type="ECO:0000256" key="3">
    <source>
        <dbReference type="PROSITE-ProRule" id="PRU00339"/>
    </source>
</evidence>
<feature type="repeat" description="TPR" evidence="3">
    <location>
        <begin position="181"/>
        <end position="214"/>
    </location>
</feature>
<organism evidence="5 6">
    <name type="scientific">Hydrogenophaga luteola</name>
    <dbReference type="NCBI Taxonomy" id="1591122"/>
    <lineage>
        <taxon>Bacteria</taxon>
        <taxon>Pseudomonadati</taxon>
        <taxon>Pseudomonadota</taxon>
        <taxon>Betaproteobacteria</taxon>
        <taxon>Burkholderiales</taxon>
        <taxon>Comamonadaceae</taxon>
        <taxon>Hydrogenophaga</taxon>
    </lineage>
</organism>
<dbReference type="PANTHER" id="PTHR44858">
    <property type="entry name" value="TETRATRICOPEPTIDE REPEAT PROTEIN 6"/>
    <property type="match status" value="1"/>
</dbReference>
<feature type="repeat" description="TPR" evidence="3">
    <location>
        <begin position="111"/>
        <end position="144"/>
    </location>
</feature>
<dbReference type="NCBIfam" id="TIGR02521">
    <property type="entry name" value="type_IV_pilW"/>
    <property type="match status" value="1"/>
</dbReference>
<dbReference type="PROSITE" id="PS50005">
    <property type="entry name" value="TPR"/>
    <property type="match status" value="3"/>
</dbReference>
<keyword evidence="6" id="KW-1185">Reference proteome</keyword>
<dbReference type="InterPro" id="IPR019734">
    <property type="entry name" value="TPR_rpt"/>
</dbReference>
<name>A0ABV7W1I2_9BURK</name>
<dbReference type="Pfam" id="PF14559">
    <property type="entry name" value="TPR_19"/>
    <property type="match status" value="1"/>
</dbReference>
<evidence type="ECO:0000313" key="6">
    <source>
        <dbReference type="Proteomes" id="UP001595729"/>
    </source>
</evidence>
<evidence type="ECO:0000256" key="2">
    <source>
        <dbReference type="ARBA" id="ARBA00022803"/>
    </source>
</evidence>
<keyword evidence="2 3" id="KW-0802">TPR repeat</keyword>
<evidence type="ECO:0000256" key="4">
    <source>
        <dbReference type="SAM" id="MobiDB-lite"/>
    </source>
</evidence>
<feature type="compositionally biased region" description="Low complexity" evidence="4">
    <location>
        <begin position="49"/>
        <end position="62"/>
    </location>
</feature>
<dbReference type="Gene3D" id="1.25.40.10">
    <property type="entry name" value="Tetratricopeptide repeat domain"/>
    <property type="match status" value="1"/>
</dbReference>
<dbReference type="InterPro" id="IPR050498">
    <property type="entry name" value="Ycf3"/>
</dbReference>
<sequence length="295" mass="32643">MTDFSARSETLPVPAPQVGRSAWLVRALGMLLLLGVLSGLGGCAATATSGGPNANANAGTGTEPITESDEPEGRKRARLRLELAAGYFEQGQTSVALDQIKQSLAADPSFGPAYSLRGLVYMRLNEPALAEESFRRALQINPRDADAMHNYGVFLCQRQRYAEGVQLFRSALSNPLYVNQAKTLMMQGTCQLRMGQAAEAEASFARSYELDPANPFVGYNLANLEYLRGEFTKAQFVIRRINNSEQANSETLWLGIKIERRLNNVQVVEQLAQQLQRRFPRSKEWASYQRGAFNE</sequence>
<dbReference type="RefSeq" id="WP_382172981.1">
    <property type="nucleotide sequence ID" value="NZ_JBHRXX010000002.1"/>
</dbReference>
<reference evidence="6" key="1">
    <citation type="journal article" date="2019" name="Int. J. Syst. Evol. Microbiol.">
        <title>The Global Catalogue of Microorganisms (GCM) 10K type strain sequencing project: providing services to taxonomists for standard genome sequencing and annotation.</title>
        <authorList>
            <consortium name="The Broad Institute Genomics Platform"/>
            <consortium name="The Broad Institute Genome Sequencing Center for Infectious Disease"/>
            <person name="Wu L."/>
            <person name="Ma J."/>
        </authorList>
    </citation>
    <scope>NUCLEOTIDE SEQUENCE [LARGE SCALE GENOMIC DNA]</scope>
    <source>
        <strain evidence="6">KCTC 42501</strain>
    </source>
</reference>
<accession>A0ABV7W1I2</accession>
<dbReference type="InterPro" id="IPR011990">
    <property type="entry name" value="TPR-like_helical_dom_sf"/>
</dbReference>
<feature type="repeat" description="TPR" evidence="3">
    <location>
        <begin position="77"/>
        <end position="110"/>
    </location>
</feature>
<dbReference type="Proteomes" id="UP001595729">
    <property type="component" value="Unassembled WGS sequence"/>
</dbReference>
<proteinExistence type="predicted"/>
<evidence type="ECO:0000313" key="5">
    <source>
        <dbReference type="EMBL" id="MFC3683669.1"/>
    </source>
</evidence>
<gene>
    <name evidence="5" type="primary">pilW</name>
    <name evidence="5" type="ORF">ACFOPI_08710</name>
</gene>
<comment type="caution">
    <text evidence="5">The sequence shown here is derived from an EMBL/GenBank/DDBJ whole genome shotgun (WGS) entry which is preliminary data.</text>
</comment>
<dbReference type="Pfam" id="PF00515">
    <property type="entry name" value="TPR_1"/>
    <property type="match status" value="1"/>
</dbReference>
<protein>
    <submittedName>
        <fullName evidence="5">Type IV pilus biogenesis/stability protein PilW</fullName>
    </submittedName>
</protein>
<keyword evidence="1" id="KW-0677">Repeat</keyword>
<dbReference type="SUPFAM" id="SSF48452">
    <property type="entry name" value="TPR-like"/>
    <property type="match status" value="1"/>
</dbReference>
<dbReference type="SMART" id="SM00028">
    <property type="entry name" value="TPR"/>
    <property type="match status" value="3"/>
</dbReference>
<feature type="region of interest" description="Disordered" evidence="4">
    <location>
        <begin position="49"/>
        <end position="74"/>
    </location>
</feature>
<dbReference type="InterPro" id="IPR013360">
    <property type="entry name" value="Pilus_4_PilW"/>
</dbReference>
<dbReference type="PANTHER" id="PTHR44858:SF1">
    <property type="entry name" value="UDP-N-ACETYLGLUCOSAMINE--PEPTIDE N-ACETYLGLUCOSAMINYLTRANSFERASE SPINDLY-RELATED"/>
    <property type="match status" value="1"/>
</dbReference>
<evidence type="ECO:0000256" key="1">
    <source>
        <dbReference type="ARBA" id="ARBA00022737"/>
    </source>
</evidence>